<dbReference type="Proteomes" id="UP001290455">
    <property type="component" value="Unassembled WGS sequence"/>
</dbReference>
<protein>
    <recommendedName>
        <fullName evidence="10">Glycerol-3-phosphate acyltransferase</fullName>
    </recommendedName>
    <alternativeName>
        <fullName evidence="10">Acyl-PO4 G3P acyltransferase</fullName>
    </alternativeName>
    <alternativeName>
        <fullName evidence="10">Acyl-phosphate--glycerol-3-phosphate acyltransferase</fullName>
    </alternativeName>
    <alternativeName>
        <fullName evidence="10">G3P acyltransferase</fullName>
        <shortName evidence="10">GPAT</shortName>
        <ecNumber evidence="10">2.3.1.275</ecNumber>
    </alternativeName>
    <alternativeName>
        <fullName evidence="10">Lysophosphatidic acid synthase</fullName>
        <shortName evidence="10">LPA synthase</shortName>
    </alternativeName>
</protein>
<evidence type="ECO:0000256" key="7">
    <source>
        <dbReference type="ARBA" id="ARBA00023136"/>
    </source>
</evidence>
<dbReference type="NCBIfam" id="TIGR00023">
    <property type="entry name" value="glycerol-3-phosphate 1-O-acyltransferase PlsY"/>
    <property type="match status" value="1"/>
</dbReference>
<keyword evidence="2 10" id="KW-0444">Lipid biosynthesis</keyword>
<comment type="similarity">
    <text evidence="10">Belongs to the PlsY family.</text>
</comment>
<feature type="transmembrane region" description="Helical" evidence="10">
    <location>
        <begin position="51"/>
        <end position="73"/>
    </location>
</feature>
<organism evidence="11 12">
    <name type="scientific">Robertmurraya mangrovi</name>
    <dbReference type="NCBI Taxonomy" id="3098077"/>
    <lineage>
        <taxon>Bacteria</taxon>
        <taxon>Bacillati</taxon>
        <taxon>Bacillota</taxon>
        <taxon>Bacilli</taxon>
        <taxon>Bacillales</taxon>
        <taxon>Bacillaceae</taxon>
        <taxon>Robertmurraya</taxon>
    </lineage>
</organism>
<feature type="transmembrane region" description="Helical" evidence="10">
    <location>
        <begin position="135"/>
        <end position="153"/>
    </location>
</feature>
<evidence type="ECO:0000256" key="9">
    <source>
        <dbReference type="ARBA" id="ARBA00023264"/>
    </source>
</evidence>
<evidence type="ECO:0000256" key="3">
    <source>
        <dbReference type="ARBA" id="ARBA00022679"/>
    </source>
</evidence>
<keyword evidence="8 10" id="KW-0594">Phospholipid biosynthesis</keyword>
<evidence type="ECO:0000256" key="2">
    <source>
        <dbReference type="ARBA" id="ARBA00022516"/>
    </source>
</evidence>
<evidence type="ECO:0000256" key="4">
    <source>
        <dbReference type="ARBA" id="ARBA00022692"/>
    </source>
</evidence>
<comment type="catalytic activity">
    <reaction evidence="10">
        <text>an acyl phosphate + sn-glycerol 3-phosphate = a 1-acyl-sn-glycero-3-phosphate + phosphate</text>
        <dbReference type="Rhea" id="RHEA:34075"/>
        <dbReference type="ChEBI" id="CHEBI:43474"/>
        <dbReference type="ChEBI" id="CHEBI:57597"/>
        <dbReference type="ChEBI" id="CHEBI:57970"/>
        <dbReference type="ChEBI" id="CHEBI:59918"/>
        <dbReference type="EC" id="2.3.1.275"/>
    </reaction>
</comment>
<evidence type="ECO:0000256" key="8">
    <source>
        <dbReference type="ARBA" id="ARBA00023209"/>
    </source>
</evidence>
<keyword evidence="7 10" id="KW-0472">Membrane</keyword>
<comment type="caution">
    <text evidence="11">The sequence shown here is derived from an EMBL/GenBank/DDBJ whole genome shotgun (WGS) entry which is preliminary data.</text>
</comment>
<evidence type="ECO:0000313" key="12">
    <source>
        <dbReference type="Proteomes" id="UP001290455"/>
    </source>
</evidence>
<dbReference type="RefSeq" id="WP_322447910.1">
    <property type="nucleotide sequence ID" value="NZ_JAXOFX010000015.1"/>
</dbReference>
<dbReference type="Pfam" id="PF02660">
    <property type="entry name" value="G3P_acyltransf"/>
    <property type="match status" value="1"/>
</dbReference>
<keyword evidence="6 10" id="KW-0443">Lipid metabolism</keyword>
<dbReference type="EC" id="2.3.1.275" evidence="10"/>
<dbReference type="GO" id="GO:0004366">
    <property type="term" value="F:glycerol-3-phosphate O-acyltransferase activity"/>
    <property type="evidence" value="ECO:0007669"/>
    <property type="project" value="UniProtKB-EC"/>
</dbReference>
<feature type="transmembrane region" description="Helical" evidence="10">
    <location>
        <begin position="79"/>
        <end position="98"/>
    </location>
</feature>
<dbReference type="PANTHER" id="PTHR30309:SF0">
    <property type="entry name" value="GLYCEROL-3-PHOSPHATE ACYLTRANSFERASE-RELATED"/>
    <property type="match status" value="1"/>
</dbReference>
<evidence type="ECO:0000256" key="1">
    <source>
        <dbReference type="ARBA" id="ARBA00022475"/>
    </source>
</evidence>
<dbReference type="HAMAP" id="MF_01043">
    <property type="entry name" value="PlsY"/>
    <property type="match status" value="1"/>
</dbReference>
<gene>
    <name evidence="10 11" type="primary">plsY</name>
    <name evidence="11" type="ORF">SM124_18010</name>
</gene>
<keyword evidence="1 10" id="KW-1003">Cell membrane</keyword>
<evidence type="ECO:0000256" key="6">
    <source>
        <dbReference type="ARBA" id="ARBA00023098"/>
    </source>
</evidence>
<evidence type="ECO:0000256" key="5">
    <source>
        <dbReference type="ARBA" id="ARBA00022989"/>
    </source>
</evidence>
<dbReference type="InterPro" id="IPR003811">
    <property type="entry name" value="G3P_acylTferase_PlsY"/>
</dbReference>
<sequence length="201" mass="22354">MVWLLLIASYLIGSFPTALIVGKLVFRIDIRDHGSQNPGATNTLRVLGKKAAIVVLIFDVGKGALASSLPYFLNIDVNPLYIGLLAVIGHCFPIFANFRGGKAIATTAGVLLVANPSMFLIAYITFFLVIFISKYVFFGSISVGVSLLIYSLFRSGKEEEMIFSIFILFLLFLHRSNIRNFILEIEPKINDKNLKNDRINF</sequence>
<evidence type="ECO:0000313" key="11">
    <source>
        <dbReference type="EMBL" id="MDZ5473614.1"/>
    </source>
</evidence>
<keyword evidence="12" id="KW-1185">Reference proteome</keyword>
<reference evidence="11 12" key="1">
    <citation type="submission" date="2023-11" db="EMBL/GenBank/DDBJ databases">
        <title>Bacillus jintuensis, isolated from a mudflat on the Beibu Gulf coast.</title>
        <authorList>
            <person name="Li M."/>
        </authorList>
    </citation>
    <scope>NUCLEOTIDE SEQUENCE [LARGE SCALE GENOMIC DNA]</scope>
    <source>
        <strain evidence="11 12">31A1R</strain>
    </source>
</reference>
<dbReference type="SMART" id="SM01207">
    <property type="entry name" value="G3P_acyltransf"/>
    <property type="match status" value="1"/>
</dbReference>
<accession>A0ABU5J2H9</accession>
<keyword evidence="9 10" id="KW-1208">Phospholipid metabolism</keyword>
<keyword evidence="11" id="KW-0012">Acyltransferase</keyword>
<dbReference type="EMBL" id="JAXOFX010000015">
    <property type="protein sequence ID" value="MDZ5473614.1"/>
    <property type="molecule type" value="Genomic_DNA"/>
</dbReference>
<dbReference type="PANTHER" id="PTHR30309">
    <property type="entry name" value="INNER MEMBRANE PROTEIN YGIH"/>
    <property type="match status" value="1"/>
</dbReference>
<keyword evidence="3 10" id="KW-0808">Transferase</keyword>
<comment type="subcellular location">
    <subcellularLocation>
        <location evidence="10">Cell membrane</location>
        <topology evidence="10">Multi-pass membrane protein</topology>
    </subcellularLocation>
</comment>
<feature type="transmembrane region" description="Helical" evidence="10">
    <location>
        <begin position="110"/>
        <end position="129"/>
    </location>
</feature>
<comment type="pathway">
    <text evidence="10">Lipid metabolism; phospholipid metabolism.</text>
</comment>
<comment type="subunit">
    <text evidence="10">Probably interacts with PlsX.</text>
</comment>
<name>A0ABU5J2H9_9BACI</name>
<keyword evidence="4 10" id="KW-0812">Transmembrane</keyword>
<evidence type="ECO:0000256" key="10">
    <source>
        <dbReference type="HAMAP-Rule" id="MF_01043"/>
    </source>
</evidence>
<comment type="function">
    <text evidence="10">Catalyzes the transfer of an acyl group from acyl-phosphate (acyl-PO(4)) to glycerol-3-phosphate (G3P) to form lysophosphatidic acid (LPA). This enzyme utilizes acyl-phosphate as fatty acyl donor, but not acyl-CoA or acyl-ACP.</text>
</comment>
<proteinExistence type="inferred from homology"/>
<keyword evidence="5 10" id="KW-1133">Transmembrane helix</keyword>
<feature type="transmembrane region" description="Helical" evidence="10">
    <location>
        <begin position="6"/>
        <end position="26"/>
    </location>
</feature>